<feature type="active site" description="Charge relay system" evidence="5">
    <location>
        <position position="173"/>
    </location>
</feature>
<dbReference type="Proteomes" id="UP001621714">
    <property type="component" value="Unassembled WGS sequence"/>
</dbReference>
<feature type="transmembrane region" description="Helical" evidence="6">
    <location>
        <begin position="12"/>
        <end position="31"/>
    </location>
</feature>
<dbReference type="PROSITE" id="PS00138">
    <property type="entry name" value="SUBTILASE_SER"/>
    <property type="match status" value="1"/>
</dbReference>
<dbReference type="PROSITE" id="PS51892">
    <property type="entry name" value="SUBTILASE"/>
    <property type="match status" value="1"/>
</dbReference>
<dbReference type="PANTHER" id="PTHR43806">
    <property type="entry name" value="PEPTIDASE S8"/>
    <property type="match status" value="1"/>
</dbReference>
<dbReference type="SUPFAM" id="SSF52743">
    <property type="entry name" value="Subtilisin-like"/>
    <property type="match status" value="1"/>
</dbReference>
<gene>
    <name evidence="8" type="ORF">V6U78_07575</name>
</gene>
<keyword evidence="3 5" id="KW-0378">Hydrolase</keyword>
<evidence type="ECO:0000313" key="9">
    <source>
        <dbReference type="Proteomes" id="UP001621714"/>
    </source>
</evidence>
<accession>A0ABW8PX66</accession>
<evidence type="ECO:0000313" key="8">
    <source>
        <dbReference type="EMBL" id="MFK7160891.1"/>
    </source>
</evidence>
<dbReference type="PRINTS" id="PR00723">
    <property type="entry name" value="SUBTILISIN"/>
</dbReference>
<sequence length="686" mass="77108">MNLARCAILKWIVSIMLLGWSLSSWALLVAWQPGAGYTELQTITSNEPPIEGRSISEASYHLMHYPIDDMDEKLVQLAHLRHHPDVVFAELNTRLLVPASVHSARLSATPAGLPYFWPWMGLDLVQQWPCDAITLAIIDSGVDIDHPDLLSEHFLPSLRTDQQPVIPADAIGHGTHIAGLIAGRPNTQQGTLGLCSSARLWSIGVLSPFGGNLADAITAIDQARLGQAQIINASWGTTRFSQALFDALQRAEQAGMLIVAAAGNDRQALHHRPYYPAQWSGHIASLISVANADQPQRLYAGPSGSNFSRYYVDLAAPGTSIRSTWLNQDYRAQTGTSMSAPFVSAAAAALWHDQPDLSATAVKAAVLNSVRYTPALVDDVRYPGLLQIDRLLLGPVEQVIRPAWFSYQWLSEGERLLIRGHALDQVVRAEWHENAEQKLLPFVEVQQGLELRLPTEWQTGVLHLYDLSGPLMPLELQRAEHHIPHSWCEAGRCRLPWQRHQIEIERLGGRGHWTAHLEKDGASLALRGEDLRGDWQFILDTQQHWRWSALEIWDPHVQRWQRLESRHGLDQPHPGLLRWALADASPWLQTGNTWQTLHLRPVLSPGLSGGEGCYIATLVYGDAEAEQVQQLRAFRDQQLMHSATGRWLVHQYYRWSPWLVETLAPYPRLQSIVRFLLDLLVDWLRR</sequence>
<dbReference type="PANTHER" id="PTHR43806:SF11">
    <property type="entry name" value="CEREVISIN-RELATED"/>
    <property type="match status" value="1"/>
</dbReference>
<dbReference type="RefSeq" id="WP_405339049.1">
    <property type="nucleotide sequence ID" value="NZ_JBANFI010000004.1"/>
</dbReference>
<dbReference type="Gene3D" id="3.40.50.200">
    <property type="entry name" value="Peptidase S8/S53 domain"/>
    <property type="match status" value="1"/>
</dbReference>
<evidence type="ECO:0000256" key="5">
    <source>
        <dbReference type="PROSITE-ProRule" id="PRU01240"/>
    </source>
</evidence>
<keyword evidence="9" id="KW-1185">Reference proteome</keyword>
<comment type="caution">
    <text evidence="8">The sequence shown here is derived from an EMBL/GenBank/DDBJ whole genome shotgun (WGS) entry which is preliminary data.</text>
</comment>
<evidence type="ECO:0000259" key="7">
    <source>
        <dbReference type="Pfam" id="PF00082"/>
    </source>
</evidence>
<dbReference type="Pfam" id="PF00082">
    <property type="entry name" value="Peptidase_S8"/>
    <property type="match status" value="1"/>
</dbReference>
<dbReference type="EMBL" id="JBANFI010000004">
    <property type="protein sequence ID" value="MFK7160891.1"/>
    <property type="molecule type" value="Genomic_DNA"/>
</dbReference>
<proteinExistence type="inferred from homology"/>
<dbReference type="InterPro" id="IPR023828">
    <property type="entry name" value="Peptidase_S8_Ser-AS"/>
</dbReference>
<keyword evidence="6" id="KW-1133">Transmembrane helix</keyword>
<keyword evidence="2 5" id="KW-0645">Protease</keyword>
<evidence type="ECO:0000256" key="1">
    <source>
        <dbReference type="ARBA" id="ARBA00011073"/>
    </source>
</evidence>
<evidence type="ECO:0000256" key="3">
    <source>
        <dbReference type="ARBA" id="ARBA00022801"/>
    </source>
</evidence>
<feature type="domain" description="Peptidase S8/S53" evidence="7">
    <location>
        <begin position="132"/>
        <end position="370"/>
    </location>
</feature>
<evidence type="ECO:0000256" key="2">
    <source>
        <dbReference type="ARBA" id="ARBA00022670"/>
    </source>
</evidence>
<protein>
    <submittedName>
        <fullName evidence="8">S8 family serine peptidase</fullName>
    </submittedName>
</protein>
<dbReference type="PROSITE" id="PS00137">
    <property type="entry name" value="SUBTILASE_HIS"/>
    <property type="match status" value="1"/>
</dbReference>
<dbReference type="InterPro" id="IPR000209">
    <property type="entry name" value="Peptidase_S8/S53_dom"/>
</dbReference>
<keyword evidence="4 5" id="KW-0720">Serine protease</keyword>
<name>A0ABW8PX66_9GAMM</name>
<dbReference type="NCBIfam" id="NF041770">
    <property type="entry name" value="CFI_box_CTERM"/>
    <property type="match status" value="1"/>
</dbReference>
<dbReference type="InterPro" id="IPR050131">
    <property type="entry name" value="Peptidase_S8_subtilisin-like"/>
</dbReference>
<keyword evidence="6" id="KW-0472">Membrane</keyword>
<evidence type="ECO:0000256" key="4">
    <source>
        <dbReference type="ARBA" id="ARBA00022825"/>
    </source>
</evidence>
<reference evidence="8 9" key="1">
    <citation type="submission" date="2024-02" db="EMBL/GenBank/DDBJ databases">
        <title>Marinospirillum sp. MEB 164 isolated from Lonar lake sediment.</title>
        <authorList>
            <person name="Joshi A."/>
            <person name="Thite S."/>
        </authorList>
    </citation>
    <scope>NUCLEOTIDE SEQUENCE [LARGE SCALE GENOMIC DNA]</scope>
    <source>
        <strain evidence="8 9">MEB164</strain>
    </source>
</reference>
<dbReference type="InterPro" id="IPR015500">
    <property type="entry name" value="Peptidase_S8_subtilisin-rel"/>
</dbReference>
<dbReference type="InterPro" id="IPR022398">
    <property type="entry name" value="Peptidase_S8_His-AS"/>
</dbReference>
<feature type="active site" description="Charge relay system" evidence="5">
    <location>
        <position position="337"/>
    </location>
</feature>
<keyword evidence="6" id="KW-0812">Transmembrane</keyword>
<comment type="similarity">
    <text evidence="1 5">Belongs to the peptidase S8 family.</text>
</comment>
<evidence type="ECO:0000256" key="6">
    <source>
        <dbReference type="SAM" id="Phobius"/>
    </source>
</evidence>
<organism evidence="8 9">
    <name type="scientific">Marinospirillum alkalitolerans</name>
    <dbReference type="NCBI Taxonomy" id="3123374"/>
    <lineage>
        <taxon>Bacteria</taxon>
        <taxon>Pseudomonadati</taxon>
        <taxon>Pseudomonadota</taxon>
        <taxon>Gammaproteobacteria</taxon>
        <taxon>Oceanospirillales</taxon>
        <taxon>Oceanospirillaceae</taxon>
        <taxon>Marinospirillum</taxon>
    </lineage>
</organism>
<dbReference type="InterPro" id="IPR049886">
    <property type="entry name" value="CFI_box_CTERM_dom"/>
</dbReference>
<dbReference type="InterPro" id="IPR036852">
    <property type="entry name" value="Peptidase_S8/S53_dom_sf"/>
</dbReference>
<feature type="active site" description="Charge relay system" evidence="5">
    <location>
        <position position="139"/>
    </location>
</feature>